<proteinExistence type="predicted"/>
<accession>A0A037ZFP5</accession>
<organism evidence="1 2">
    <name type="scientific">Actibacterium mucosum KCTC 23349</name>
    <dbReference type="NCBI Taxonomy" id="1454373"/>
    <lineage>
        <taxon>Bacteria</taxon>
        <taxon>Pseudomonadati</taxon>
        <taxon>Pseudomonadota</taxon>
        <taxon>Alphaproteobacteria</taxon>
        <taxon>Rhodobacterales</taxon>
        <taxon>Roseobacteraceae</taxon>
        <taxon>Actibacterium</taxon>
    </lineage>
</organism>
<dbReference type="Proteomes" id="UP000026249">
    <property type="component" value="Unassembled WGS sequence"/>
</dbReference>
<gene>
    <name evidence="1" type="ORF">ACMU_14370</name>
</gene>
<evidence type="ECO:0000313" key="1">
    <source>
        <dbReference type="EMBL" id="KAJ54943.1"/>
    </source>
</evidence>
<sequence length="85" mass="8881">MTLAAFAIACMTSACMTPEPVEQADTSLISSKSAPVVLTVTQKAPETRKAARSPLEIVGKGRSGRRGTYICGVSGGGIKSRCYQM</sequence>
<name>A0A037ZFP5_9RHOB</name>
<comment type="caution">
    <text evidence="1">The sequence shown here is derived from an EMBL/GenBank/DDBJ whole genome shotgun (WGS) entry which is preliminary data.</text>
</comment>
<protein>
    <submittedName>
        <fullName evidence="1">Uncharacterized protein</fullName>
    </submittedName>
</protein>
<reference evidence="1 2" key="1">
    <citation type="submission" date="2014-03" db="EMBL/GenBank/DDBJ databases">
        <title>Draft Genome Sequence of Actibacterium mucosum KCTC 23349, a Marine Alphaproteobacterium with Complex Ionic Requirements Isolated from Mediterranean Seawater at Malvarrosa Beach, Valencia, Spain.</title>
        <authorList>
            <person name="Arahal D.R."/>
            <person name="Shao Z."/>
            <person name="Lai Q."/>
            <person name="Pujalte M.J."/>
        </authorList>
    </citation>
    <scope>NUCLEOTIDE SEQUENCE [LARGE SCALE GENOMIC DNA]</scope>
    <source>
        <strain evidence="1 2">KCTC 23349</strain>
    </source>
</reference>
<dbReference type="EMBL" id="JFKE01000005">
    <property type="protein sequence ID" value="KAJ54943.1"/>
    <property type="molecule type" value="Genomic_DNA"/>
</dbReference>
<dbReference type="AlphaFoldDB" id="A0A037ZFP5"/>
<evidence type="ECO:0000313" key="2">
    <source>
        <dbReference type="Proteomes" id="UP000026249"/>
    </source>
</evidence>
<keyword evidence="2" id="KW-1185">Reference proteome</keyword>